<reference evidence="1 2" key="1">
    <citation type="submission" date="2014-07" db="EMBL/GenBank/DDBJ databases">
        <title>Complete genome sequence of a moderately halophilic bacterium Terribacillus aidingensis MP602, isolated from Cryptomeria fortunei in Tianmu mountain in China.</title>
        <authorList>
            <person name="Wang Y."/>
            <person name="Lu P."/>
            <person name="Zhang L."/>
        </authorList>
    </citation>
    <scope>NUCLEOTIDE SEQUENCE [LARGE SCALE GENOMIC DNA]</scope>
    <source>
        <strain evidence="1 2">MP602</strain>
    </source>
</reference>
<dbReference type="RefSeq" id="WP_038563818.1">
    <property type="nucleotide sequence ID" value="NZ_CP008876.1"/>
</dbReference>
<protein>
    <recommendedName>
        <fullName evidence="3">2OG-Fe dioxygenase family protein</fullName>
    </recommendedName>
</protein>
<dbReference type="AlphaFoldDB" id="A0A075LTJ7"/>
<evidence type="ECO:0008006" key="3">
    <source>
        <dbReference type="Google" id="ProtNLM"/>
    </source>
</evidence>
<dbReference type="KEGG" id="tap:GZ22_14670"/>
<dbReference type="HOGENOM" id="CLU_074150_0_0_9"/>
<evidence type="ECO:0000313" key="1">
    <source>
        <dbReference type="EMBL" id="AIF67758.1"/>
    </source>
</evidence>
<dbReference type="OrthoDB" id="6681382at2"/>
<organism evidence="1 2">
    <name type="scientific">Terribacillus saccharophilus</name>
    <dbReference type="NCBI Taxonomy" id="361277"/>
    <lineage>
        <taxon>Bacteria</taxon>
        <taxon>Bacillati</taxon>
        <taxon>Bacillota</taxon>
        <taxon>Bacilli</taxon>
        <taxon>Bacillales</taxon>
        <taxon>Bacillaceae</taxon>
        <taxon>Terribacillus</taxon>
    </lineage>
</organism>
<dbReference type="Pfam" id="PF10014">
    <property type="entry name" value="2OG-Fe_Oxy_2"/>
    <property type="match status" value="1"/>
</dbReference>
<gene>
    <name evidence="1" type="ORF">GZ22_14670</name>
</gene>
<dbReference type="InterPro" id="IPR018724">
    <property type="entry name" value="2OG-Fe_dioxygenase"/>
</dbReference>
<dbReference type="Proteomes" id="UP000027980">
    <property type="component" value="Chromosome"/>
</dbReference>
<accession>A0A075LTJ7</accession>
<proteinExistence type="predicted"/>
<dbReference type="Gene3D" id="2.60.120.620">
    <property type="entry name" value="q2cbj1_9rhob like domain"/>
    <property type="match status" value="1"/>
</dbReference>
<dbReference type="GeneID" id="34223164"/>
<dbReference type="EMBL" id="CP008876">
    <property type="protein sequence ID" value="AIF67758.1"/>
    <property type="molecule type" value="Genomic_DNA"/>
</dbReference>
<sequence>MNALEKQGYSIYDLQKDLAYEGMEQDLAEIQAVFDTLPADSYALDLNRYRRYSRAIIFDKDDRLEWLPGIERENESMAQYFQGRFNPEYVDSYREFPSLPDHILENKLLQKIIMHDYHETFWRKEDLILPVHAGVHFVKLEVTEDGQEGVSSPNLIHQDGEPFTFAHLVKRDNVVGGLNIIATPACAGKLPKDADSSQFHESFEIHKPLESYGVHDEAVSHYVSPIKKGEANRPGVRAILLIDFQPTVLA</sequence>
<evidence type="ECO:0000313" key="2">
    <source>
        <dbReference type="Proteomes" id="UP000027980"/>
    </source>
</evidence>
<dbReference type="GO" id="GO:0051213">
    <property type="term" value="F:dioxygenase activity"/>
    <property type="evidence" value="ECO:0007669"/>
    <property type="project" value="InterPro"/>
</dbReference>
<name>A0A075LTJ7_9BACI</name>